<dbReference type="Proteomes" id="UP001500729">
    <property type="component" value="Unassembled WGS sequence"/>
</dbReference>
<evidence type="ECO:0000313" key="2">
    <source>
        <dbReference type="EMBL" id="GAA0551138.1"/>
    </source>
</evidence>
<accession>A0ABN1DSQ9</accession>
<reference evidence="2 3" key="1">
    <citation type="journal article" date="2019" name="Int. J. Syst. Evol. Microbiol.">
        <title>The Global Catalogue of Microorganisms (GCM) 10K type strain sequencing project: providing services to taxonomists for standard genome sequencing and annotation.</title>
        <authorList>
            <consortium name="The Broad Institute Genomics Platform"/>
            <consortium name="The Broad Institute Genome Sequencing Center for Infectious Disease"/>
            <person name="Wu L."/>
            <person name="Ma J."/>
        </authorList>
    </citation>
    <scope>NUCLEOTIDE SEQUENCE [LARGE SCALE GENOMIC DNA]</scope>
    <source>
        <strain evidence="2 3">JCM 10303</strain>
    </source>
</reference>
<name>A0ABN1DSQ9_SACER</name>
<protein>
    <submittedName>
        <fullName evidence="2">Uncharacterized protein</fullName>
    </submittedName>
</protein>
<evidence type="ECO:0000256" key="1">
    <source>
        <dbReference type="SAM" id="MobiDB-lite"/>
    </source>
</evidence>
<dbReference type="EMBL" id="BAAAGS010000052">
    <property type="protein sequence ID" value="GAA0551138.1"/>
    <property type="molecule type" value="Genomic_DNA"/>
</dbReference>
<organism evidence="2 3">
    <name type="scientific">Saccharopolyspora erythraea</name>
    <name type="common">Streptomyces erythraeus</name>
    <dbReference type="NCBI Taxonomy" id="1836"/>
    <lineage>
        <taxon>Bacteria</taxon>
        <taxon>Bacillati</taxon>
        <taxon>Actinomycetota</taxon>
        <taxon>Actinomycetes</taxon>
        <taxon>Pseudonocardiales</taxon>
        <taxon>Pseudonocardiaceae</taxon>
        <taxon>Saccharopolyspora</taxon>
    </lineage>
</organism>
<keyword evidence="3" id="KW-1185">Reference proteome</keyword>
<comment type="caution">
    <text evidence="2">The sequence shown here is derived from an EMBL/GenBank/DDBJ whole genome shotgun (WGS) entry which is preliminary data.</text>
</comment>
<proteinExistence type="predicted"/>
<feature type="region of interest" description="Disordered" evidence="1">
    <location>
        <begin position="1"/>
        <end position="110"/>
    </location>
</feature>
<evidence type="ECO:0000313" key="3">
    <source>
        <dbReference type="Proteomes" id="UP001500729"/>
    </source>
</evidence>
<sequence>MVADPHVRRDERGRIVRRGRQHPQRLPQGDRRLVGHACELATTDHADDGGSGAMVHAEKPKAVRRPACAGVGLSRTGGTRPHRWGCPDRSGGPRPGGGNGSGSATVTPSR</sequence>
<feature type="compositionally biased region" description="Basic and acidic residues" evidence="1">
    <location>
        <begin position="1"/>
        <end position="14"/>
    </location>
</feature>
<gene>
    <name evidence="2" type="ORF">GCM10009533_56940</name>
</gene>